<organism evidence="3">
    <name type="scientific">Capitella teleta</name>
    <name type="common">Polychaete worm</name>
    <dbReference type="NCBI Taxonomy" id="283909"/>
    <lineage>
        <taxon>Eukaryota</taxon>
        <taxon>Metazoa</taxon>
        <taxon>Spiralia</taxon>
        <taxon>Lophotrochozoa</taxon>
        <taxon>Annelida</taxon>
        <taxon>Polychaeta</taxon>
        <taxon>Sedentaria</taxon>
        <taxon>Scolecida</taxon>
        <taxon>Capitellidae</taxon>
        <taxon>Capitella</taxon>
    </lineage>
</organism>
<dbReference type="InterPro" id="IPR035892">
    <property type="entry name" value="C2_domain_sf"/>
</dbReference>
<dbReference type="OrthoDB" id="270970at2759"/>
<gene>
    <name evidence="3" type="ORF">CAPTEDRAFT_189980</name>
</gene>
<dbReference type="SMART" id="SM00239">
    <property type="entry name" value="C2"/>
    <property type="match status" value="1"/>
</dbReference>
<reference evidence="5" key="1">
    <citation type="submission" date="2012-12" db="EMBL/GenBank/DDBJ databases">
        <authorList>
            <person name="Hellsten U."/>
            <person name="Grimwood J."/>
            <person name="Chapman J.A."/>
            <person name="Shapiro H."/>
            <person name="Aerts A."/>
            <person name="Otillar R.P."/>
            <person name="Terry A.Y."/>
            <person name="Boore J.L."/>
            <person name="Simakov O."/>
            <person name="Marletaz F."/>
            <person name="Cho S.-J."/>
            <person name="Edsinger-Gonzales E."/>
            <person name="Havlak P."/>
            <person name="Kuo D.-H."/>
            <person name="Larsson T."/>
            <person name="Lv J."/>
            <person name="Arendt D."/>
            <person name="Savage R."/>
            <person name="Osoegawa K."/>
            <person name="de Jong P."/>
            <person name="Lindberg D.R."/>
            <person name="Seaver E.C."/>
            <person name="Weisblat D.A."/>
            <person name="Putnam N.H."/>
            <person name="Grigoriev I.V."/>
            <person name="Rokhsar D.S."/>
        </authorList>
    </citation>
    <scope>NUCLEOTIDE SEQUENCE</scope>
    <source>
        <strain evidence="5">I ESC-2004</strain>
    </source>
</reference>
<dbReference type="EMBL" id="KB308112">
    <property type="protein sequence ID" value="ELT98271.1"/>
    <property type="molecule type" value="Genomic_DNA"/>
</dbReference>
<reference evidence="4" key="3">
    <citation type="submission" date="2015-06" db="UniProtKB">
        <authorList>
            <consortium name="EnsemblMetazoa"/>
        </authorList>
    </citation>
    <scope>IDENTIFICATION</scope>
</reference>
<evidence type="ECO:0000313" key="4">
    <source>
        <dbReference type="EnsemblMetazoa" id="CapteP189980"/>
    </source>
</evidence>
<keyword evidence="5" id="KW-1185">Reference proteome</keyword>
<dbReference type="STRING" id="283909.R7U3M7"/>
<dbReference type="OMA" id="IMSHDKL"/>
<evidence type="ECO:0000256" key="1">
    <source>
        <dbReference type="SAM" id="MobiDB-lite"/>
    </source>
</evidence>
<evidence type="ECO:0000259" key="2">
    <source>
        <dbReference type="PROSITE" id="PS50004"/>
    </source>
</evidence>
<evidence type="ECO:0000313" key="3">
    <source>
        <dbReference type="EMBL" id="ELT98271.1"/>
    </source>
</evidence>
<dbReference type="SUPFAM" id="SSF49562">
    <property type="entry name" value="C2 domain (Calcium/lipid-binding domain, CaLB)"/>
    <property type="match status" value="1"/>
</dbReference>
<dbReference type="Pfam" id="PF00168">
    <property type="entry name" value="C2"/>
    <property type="match status" value="2"/>
</dbReference>
<feature type="domain" description="C2" evidence="2">
    <location>
        <begin position="1"/>
        <end position="148"/>
    </location>
</feature>
<dbReference type="AlphaFoldDB" id="R7U3M7"/>
<accession>R7U3M7</accession>
<dbReference type="EnsemblMetazoa" id="CapteT189980">
    <property type="protein sequence ID" value="CapteP189980"/>
    <property type="gene ID" value="CapteG189980"/>
</dbReference>
<proteinExistence type="predicted"/>
<dbReference type="Proteomes" id="UP000014760">
    <property type="component" value="Unassembled WGS sequence"/>
</dbReference>
<reference evidence="3 5" key="2">
    <citation type="journal article" date="2013" name="Nature">
        <title>Insights into bilaterian evolution from three spiralian genomes.</title>
        <authorList>
            <person name="Simakov O."/>
            <person name="Marletaz F."/>
            <person name="Cho S.J."/>
            <person name="Edsinger-Gonzales E."/>
            <person name="Havlak P."/>
            <person name="Hellsten U."/>
            <person name="Kuo D.H."/>
            <person name="Larsson T."/>
            <person name="Lv J."/>
            <person name="Arendt D."/>
            <person name="Savage R."/>
            <person name="Osoegawa K."/>
            <person name="de Jong P."/>
            <person name="Grimwood J."/>
            <person name="Chapman J.A."/>
            <person name="Shapiro H."/>
            <person name="Aerts A."/>
            <person name="Otillar R.P."/>
            <person name="Terry A.Y."/>
            <person name="Boore J.L."/>
            <person name="Grigoriev I.V."/>
            <person name="Lindberg D.R."/>
            <person name="Seaver E.C."/>
            <person name="Weisblat D.A."/>
            <person name="Putnam N.H."/>
            <person name="Rokhsar D.S."/>
        </authorList>
    </citation>
    <scope>NUCLEOTIDE SEQUENCE</scope>
    <source>
        <strain evidence="3 5">I ESC-2004</strain>
    </source>
</reference>
<dbReference type="EMBL" id="AMQN01010551">
    <property type="status" value="NOT_ANNOTATED_CDS"/>
    <property type="molecule type" value="Genomic_DNA"/>
</dbReference>
<protein>
    <recommendedName>
        <fullName evidence="2">C2 domain-containing protein</fullName>
    </recommendedName>
</protein>
<dbReference type="PROSITE" id="PS50004">
    <property type="entry name" value="C2"/>
    <property type="match status" value="1"/>
</dbReference>
<sequence length="198" mass="21946">MSLELFVASAKSVPNAETFGKSDPYVTAEFQGASKKTDYKKSDLDPVFNQHNYSLSSVVEKNPARMPAGDDCSVFLCRIVKRSPLGFLCRDIRMSLGFDLRQTALNINDELKVYVKDYERVGRNRLLCQSTIKLKTVINGDKTQKLTLSMVDGNNRPTTCTLNVTLSYKPPSSAKDIGARTIQDDSGDSYAEGKDIIT</sequence>
<name>R7U3M7_CAPTE</name>
<dbReference type="Gene3D" id="2.60.40.150">
    <property type="entry name" value="C2 domain"/>
    <property type="match status" value="1"/>
</dbReference>
<dbReference type="HOGENOM" id="CLU_1379303_0_0_1"/>
<feature type="region of interest" description="Disordered" evidence="1">
    <location>
        <begin position="177"/>
        <end position="198"/>
    </location>
</feature>
<evidence type="ECO:0000313" key="5">
    <source>
        <dbReference type="Proteomes" id="UP000014760"/>
    </source>
</evidence>
<dbReference type="InterPro" id="IPR000008">
    <property type="entry name" value="C2_dom"/>
</dbReference>